<dbReference type="NCBIfam" id="NF001390">
    <property type="entry name" value="PRK00281.1-4"/>
    <property type="match status" value="1"/>
</dbReference>
<keyword evidence="7 14" id="KW-0378">Hydrolase</keyword>
<dbReference type="InterPro" id="IPR003824">
    <property type="entry name" value="UppP"/>
</dbReference>
<sequence length="285" mass="30882">MADWIAAIILGLVEGLTEFIPVSSTGHLLLAKEALGLSNTPWDTFIVMIQLGAILAVVAVYFARLWKVLLGLPGKDPAARRFAVSVLLAFFPSAVLGLLFHDFIKDVLFNTTIVCVTLIVGGIALIVLERWSDAGTMGLRRVVRNGVETLEQRELTEDAMKLSWKTALGIGLWQCLSIIPGVSRSGATIVGGLLLGVDKRSAAEFSFFLAIPTMVGAFALDFWESREMITGDVAGLIAIGFVVSFISGLFVVRFLVDFVGRYGFAPFSAWRILVGIVGLLAIWLY</sequence>
<evidence type="ECO:0000313" key="16">
    <source>
        <dbReference type="Proteomes" id="UP001156921"/>
    </source>
</evidence>
<organism evidence="15 16">
    <name type="scientific">Brevundimonas denitrificans</name>
    <dbReference type="NCBI Taxonomy" id="1443434"/>
    <lineage>
        <taxon>Bacteria</taxon>
        <taxon>Pseudomonadati</taxon>
        <taxon>Pseudomonadota</taxon>
        <taxon>Alphaproteobacteria</taxon>
        <taxon>Caulobacterales</taxon>
        <taxon>Caulobacteraceae</taxon>
        <taxon>Brevundimonas</taxon>
    </lineage>
</organism>
<evidence type="ECO:0000256" key="9">
    <source>
        <dbReference type="ARBA" id="ARBA00023136"/>
    </source>
</evidence>
<keyword evidence="8 14" id="KW-1133">Transmembrane helix</keyword>
<proteinExistence type="inferred from homology"/>
<feature type="transmembrane region" description="Helical" evidence="14">
    <location>
        <begin position="82"/>
        <end position="101"/>
    </location>
</feature>
<evidence type="ECO:0000256" key="8">
    <source>
        <dbReference type="ARBA" id="ARBA00022989"/>
    </source>
</evidence>
<name>A0ABQ6BJZ1_9CAUL</name>
<comment type="similarity">
    <text evidence="2 14">Belongs to the UppP family.</text>
</comment>
<dbReference type="PANTHER" id="PTHR30622:SF3">
    <property type="entry name" value="UNDECAPRENYL-DIPHOSPHATASE"/>
    <property type="match status" value="1"/>
</dbReference>
<accession>A0ABQ6BJZ1</accession>
<evidence type="ECO:0000256" key="6">
    <source>
        <dbReference type="ARBA" id="ARBA00022692"/>
    </source>
</evidence>
<feature type="transmembrane region" description="Helical" evidence="14">
    <location>
        <begin position="47"/>
        <end position="70"/>
    </location>
</feature>
<evidence type="ECO:0000256" key="14">
    <source>
        <dbReference type="HAMAP-Rule" id="MF_01006"/>
    </source>
</evidence>
<comment type="miscellaneous">
    <text evidence="14">Bacitracin is thought to be involved in the inhibition of peptidoglycan synthesis by sequestering undecaprenyl diphosphate, thereby reducing the pool of lipid carrier available.</text>
</comment>
<dbReference type="EMBL" id="BSOY01000059">
    <property type="protein sequence ID" value="GLS02278.1"/>
    <property type="molecule type" value="Genomic_DNA"/>
</dbReference>
<comment type="function">
    <text evidence="14">Catalyzes the dephosphorylation of undecaprenyl diphosphate (UPP). Confers resistance to bacitracin.</text>
</comment>
<evidence type="ECO:0000256" key="11">
    <source>
        <dbReference type="ARBA" id="ARBA00032707"/>
    </source>
</evidence>
<dbReference type="EC" id="3.6.1.27" evidence="3 14"/>
<dbReference type="NCBIfam" id="NF001389">
    <property type="entry name" value="PRK00281.1-2"/>
    <property type="match status" value="1"/>
</dbReference>
<dbReference type="HAMAP" id="MF_01006">
    <property type="entry name" value="Undec_diphosphatase"/>
    <property type="match status" value="1"/>
</dbReference>
<evidence type="ECO:0000256" key="13">
    <source>
        <dbReference type="ARBA" id="ARBA00047594"/>
    </source>
</evidence>
<comment type="subcellular location">
    <subcellularLocation>
        <location evidence="1 14">Cell membrane</location>
        <topology evidence="1 14">Multi-pass membrane protein</topology>
    </subcellularLocation>
</comment>
<evidence type="ECO:0000256" key="1">
    <source>
        <dbReference type="ARBA" id="ARBA00004651"/>
    </source>
</evidence>
<feature type="transmembrane region" description="Helical" evidence="14">
    <location>
        <begin position="202"/>
        <end position="223"/>
    </location>
</feature>
<evidence type="ECO:0000256" key="3">
    <source>
        <dbReference type="ARBA" id="ARBA00012374"/>
    </source>
</evidence>
<feature type="transmembrane region" description="Helical" evidence="14">
    <location>
        <begin position="235"/>
        <end position="256"/>
    </location>
</feature>
<evidence type="ECO:0000313" key="15">
    <source>
        <dbReference type="EMBL" id="GLS02278.1"/>
    </source>
</evidence>
<comment type="caution">
    <text evidence="15">The sequence shown here is derived from an EMBL/GenBank/DDBJ whole genome shotgun (WGS) entry which is preliminary data.</text>
</comment>
<feature type="transmembrane region" description="Helical" evidence="14">
    <location>
        <begin position="262"/>
        <end position="284"/>
    </location>
</feature>
<evidence type="ECO:0000256" key="12">
    <source>
        <dbReference type="ARBA" id="ARBA00032932"/>
    </source>
</evidence>
<keyword evidence="5 14" id="KW-1003">Cell membrane</keyword>
<protein>
    <recommendedName>
        <fullName evidence="4 14">Undecaprenyl-diphosphatase</fullName>
        <ecNumber evidence="3 14">3.6.1.27</ecNumber>
    </recommendedName>
    <alternativeName>
        <fullName evidence="12 14">Bacitracin resistance protein</fullName>
    </alternativeName>
    <alternativeName>
        <fullName evidence="11 14">Undecaprenyl pyrophosphate phosphatase</fullName>
    </alternativeName>
</protein>
<evidence type="ECO:0000256" key="2">
    <source>
        <dbReference type="ARBA" id="ARBA00010621"/>
    </source>
</evidence>
<evidence type="ECO:0000256" key="4">
    <source>
        <dbReference type="ARBA" id="ARBA00021581"/>
    </source>
</evidence>
<feature type="transmembrane region" description="Helical" evidence="14">
    <location>
        <begin position="107"/>
        <end position="128"/>
    </location>
</feature>
<dbReference type="Pfam" id="PF02673">
    <property type="entry name" value="BacA"/>
    <property type="match status" value="1"/>
</dbReference>
<keyword evidence="14" id="KW-0961">Cell wall biogenesis/degradation</keyword>
<evidence type="ECO:0000256" key="10">
    <source>
        <dbReference type="ARBA" id="ARBA00023251"/>
    </source>
</evidence>
<dbReference type="RefSeq" id="WP_284223157.1">
    <property type="nucleotide sequence ID" value="NZ_BSOY01000059.1"/>
</dbReference>
<comment type="catalytic activity">
    <reaction evidence="13 14">
        <text>di-trans,octa-cis-undecaprenyl diphosphate + H2O = di-trans,octa-cis-undecaprenyl phosphate + phosphate + H(+)</text>
        <dbReference type="Rhea" id="RHEA:28094"/>
        <dbReference type="ChEBI" id="CHEBI:15377"/>
        <dbReference type="ChEBI" id="CHEBI:15378"/>
        <dbReference type="ChEBI" id="CHEBI:43474"/>
        <dbReference type="ChEBI" id="CHEBI:58405"/>
        <dbReference type="ChEBI" id="CHEBI:60392"/>
        <dbReference type="EC" id="3.6.1.27"/>
    </reaction>
</comment>
<evidence type="ECO:0000256" key="5">
    <source>
        <dbReference type="ARBA" id="ARBA00022475"/>
    </source>
</evidence>
<keyword evidence="14" id="KW-0133">Cell shape</keyword>
<keyword evidence="9 14" id="KW-0472">Membrane</keyword>
<dbReference type="PANTHER" id="PTHR30622">
    <property type="entry name" value="UNDECAPRENYL-DIPHOSPHATASE"/>
    <property type="match status" value="1"/>
</dbReference>
<keyword evidence="10 14" id="KW-0046">Antibiotic resistance</keyword>
<reference evidence="16" key="1">
    <citation type="journal article" date="2019" name="Int. J. Syst. Evol. Microbiol.">
        <title>The Global Catalogue of Microorganisms (GCM) 10K type strain sequencing project: providing services to taxonomists for standard genome sequencing and annotation.</title>
        <authorList>
            <consortium name="The Broad Institute Genomics Platform"/>
            <consortium name="The Broad Institute Genome Sequencing Center for Infectious Disease"/>
            <person name="Wu L."/>
            <person name="Ma J."/>
        </authorList>
    </citation>
    <scope>NUCLEOTIDE SEQUENCE [LARGE SCALE GENOMIC DNA]</scope>
    <source>
        <strain evidence="16">NBRC 110107</strain>
    </source>
</reference>
<evidence type="ECO:0000256" key="7">
    <source>
        <dbReference type="ARBA" id="ARBA00022801"/>
    </source>
</evidence>
<keyword evidence="6 14" id="KW-0812">Transmembrane</keyword>
<keyword evidence="14" id="KW-0573">Peptidoglycan synthesis</keyword>
<keyword evidence="16" id="KW-1185">Reference proteome</keyword>
<gene>
    <name evidence="14 15" type="primary">uppP</name>
    <name evidence="15" type="ORF">GCM10007859_23010</name>
</gene>
<dbReference type="Proteomes" id="UP001156921">
    <property type="component" value="Unassembled WGS sequence"/>
</dbReference>